<name>A0A645GLI1_9ZZZZ</name>
<evidence type="ECO:0000256" key="3">
    <source>
        <dbReference type="ARBA" id="ARBA00022519"/>
    </source>
</evidence>
<accession>A0A645GLI1</accession>
<evidence type="ECO:0000256" key="8">
    <source>
        <dbReference type="ARBA" id="ARBA00022967"/>
    </source>
</evidence>
<evidence type="ECO:0000256" key="1">
    <source>
        <dbReference type="ARBA" id="ARBA00022448"/>
    </source>
</evidence>
<evidence type="ECO:0000256" key="15">
    <source>
        <dbReference type="ARBA" id="ARBA00023201"/>
    </source>
</evidence>
<keyword evidence="3" id="KW-0997">Cell inner membrane</keyword>
<evidence type="ECO:0000256" key="12">
    <source>
        <dbReference type="ARBA" id="ARBA00023065"/>
    </source>
</evidence>
<evidence type="ECO:0000256" key="11">
    <source>
        <dbReference type="ARBA" id="ARBA00023053"/>
    </source>
</evidence>
<dbReference type="EMBL" id="VSSQ01076336">
    <property type="protein sequence ID" value="MPN26722.1"/>
    <property type="molecule type" value="Genomic_DNA"/>
</dbReference>
<evidence type="ECO:0000256" key="5">
    <source>
        <dbReference type="ARBA" id="ARBA00022630"/>
    </source>
</evidence>
<keyword evidence="5" id="KW-0285">Flavoprotein</keyword>
<dbReference type="GO" id="GO:0010181">
    <property type="term" value="F:FMN binding"/>
    <property type="evidence" value="ECO:0007669"/>
    <property type="project" value="InterPro"/>
</dbReference>
<dbReference type="PANTHER" id="PTHR37838">
    <property type="entry name" value="NA(+)-TRANSLOCATING NADH-QUINONE REDUCTASE SUBUNIT C"/>
    <property type="match status" value="1"/>
</dbReference>
<evidence type="ECO:0000256" key="2">
    <source>
        <dbReference type="ARBA" id="ARBA00022475"/>
    </source>
</evidence>
<keyword evidence="2" id="KW-1003">Cell membrane</keyword>
<keyword evidence="4" id="KW-0597">Phosphoprotein</keyword>
<keyword evidence="9" id="KW-1133">Transmembrane helix</keyword>
<dbReference type="InterPro" id="IPR010204">
    <property type="entry name" value="NqrC"/>
</dbReference>
<evidence type="ECO:0000256" key="14">
    <source>
        <dbReference type="ARBA" id="ARBA00023136"/>
    </source>
</evidence>
<feature type="domain" description="FMN-binding" evidence="16">
    <location>
        <begin position="31"/>
        <end position="130"/>
    </location>
</feature>
<keyword evidence="7" id="KW-0812">Transmembrane</keyword>
<proteinExistence type="predicted"/>
<dbReference type="Pfam" id="PF04205">
    <property type="entry name" value="FMN_bind"/>
    <property type="match status" value="1"/>
</dbReference>
<evidence type="ECO:0000256" key="6">
    <source>
        <dbReference type="ARBA" id="ARBA00022643"/>
    </source>
</evidence>
<dbReference type="InterPro" id="IPR007329">
    <property type="entry name" value="FMN-bd"/>
</dbReference>
<evidence type="ECO:0000256" key="7">
    <source>
        <dbReference type="ARBA" id="ARBA00022692"/>
    </source>
</evidence>
<dbReference type="AlphaFoldDB" id="A0A645GLI1"/>
<keyword evidence="6" id="KW-0288">FMN</keyword>
<dbReference type="NCBIfam" id="TIGR01938">
    <property type="entry name" value="nqrC"/>
    <property type="match status" value="1"/>
</dbReference>
<keyword evidence="1" id="KW-0813">Transport</keyword>
<dbReference type="SMART" id="SM00900">
    <property type="entry name" value="FMN_bind"/>
    <property type="match status" value="1"/>
</dbReference>
<keyword evidence="8" id="KW-1278">Translocase</keyword>
<keyword evidence="10" id="KW-0520">NAD</keyword>
<comment type="caution">
    <text evidence="17">The sequence shown here is derived from an EMBL/GenBank/DDBJ whole genome shotgun (WGS) entry which is preliminary data.</text>
</comment>
<dbReference type="PANTHER" id="PTHR37838:SF1">
    <property type="entry name" value="NA(+)-TRANSLOCATING NADH-QUINONE REDUCTASE SUBUNIT C"/>
    <property type="match status" value="1"/>
</dbReference>
<keyword evidence="12" id="KW-0406">Ion transport</keyword>
<evidence type="ECO:0000256" key="10">
    <source>
        <dbReference type="ARBA" id="ARBA00023027"/>
    </source>
</evidence>
<gene>
    <name evidence="17" type="primary">nqrC_14</name>
    <name evidence="17" type="ORF">SDC9_174147</name>
</gene>
<evidence type="ECO:0000259" key="16">
    <source>
        <dbReference type="SMART" id="SM00900"/>
    </source>
</evidence>
<keyword evidence="15" id="KW-0739">Sodium transport</keyword>
<evidence type="ECO:0000256" key="13">
    <source>
        <dbReference type="ARBA" id="ARBA00023075"/>
    </source>
</evidence>
<evidence type="ECO:0000256" key="4">
    <source>
        <dbReference type="ARBA" id="ARBA00022553"/>
    </source>
</evidence>
<protein>
    <submittedName>
        <fullName evidence="17">Na(+)-translocating NADH-quinone reductase subunit C</fullName>
    </submittedName>
</protein>
<evidence type="ECO:0000313" key="17">
    <source>
        <dbReference type="EMBL" id="MPN26722.1"/>
    </source>
</evidence>
<evidence type="ECO:0000256" key="9">
    <source>
        <dbReference type="ARBA" id="ARBA00022989"/>
    </source>
</evidence>
<sequence length="143" mass="15592">MAKPIDDRKLPLYIAEIDGATKYIIPLRGTGLWGPIWGYIALNEDKNTVYGAYYSHASETPGLGAEIAQTNFQQEFVGKRIINDKSKFVSIAVMKPGQIAENQDQVDGISGGTITSKGVEKMLLSCIGQYEAYLKNSNGGTEK</sequence>
<keyword evidence="14" id="KW-0472">Membrane</keyword>
<dbReference type="GO" id="GO:0016020">
    <property type="term" value="C:membrane"/>
    <property type="evidence" value="ECO:0007669"/>
    <property type="project" value="InterPro"/>
</dbReference>
<keyword evidence="11" id="KW-0915">Sodium</keyword>
<keyword evidence="13" id="KW-0830">Ubiquinone</keyword>
<organism evidence="17">
    <name type="scientific">bioreactor metagenome</name>
    <dbReference type="NCBI Taxonomy" id="1076179"/>
    <lineage>
        <taxon>unclassified sequences</taxon>
        <taxon>metagenomes</taxon>
        <taxon>ecological metagenomes</taxon>
    </lineage>
</organism>
<dbReference type="GO" id="GO:0016655">
    <property type="term" value="F:oxidoreductase activity, acting on NAD(P)H, quinone or similar compound as acceptor"/>
    <property type="evidence" value="ECO:0007669"/>
    <property type="project" value="InterPro"/>
</dbReference>
<dbReference type="GO" id="GO:0006814">
    <property type="term" value="P:sodium ion transport"/>
    <property type="evidence" value="ECO:0007669"/>
    <property type="project" value="UniProtKB-KW"/>
</dbReference>
<reference evidence="17" key="1">
    <citation type="submission" date="2019-08" db="EMBL/GenBank/DDBJ databases">
        <authorList>
            <person name="Kucharzyk K."/>
            <person name="Murdoch R.W."/>
            <person name="Higgins S."/>
            <person name="Loffler F."/>
        </authorList>
    </citation>
    <scope>NUCLEOTIDE SEQUENCE</scope>
</reference>